<dbReference type="PRINTS" id="PR00032">
    <property type="entry name" value="HTHARAC"/>
</dbReference>
<evidence type="ECO:0000256" key="3">
    <source>
        <dbReference type="ARBA" id="ARBA00023163"/>
    </source>
</evidence>
<gene>
    <name evidence="4" type="primary">ypdC</name>
    <name evidence="4" type="ORF">ERS852494_00880</name>
</gene>
<evidence type="ECO:0000313" key="5">
    <source>
        <dbReference type="Proteomes" id="UP000095657"/>
    </source>
</evidence>
<reference evidence="4 5" key="1">
    <citation type="submission" date="2015-09" db="EMBL/GenBank/DDBJ databases">
        <authorList>
            <consortium name="Pathogen Informatics"/>
        </authorList>
    </citation>
    <scope>NUCLEOTIDE SEQUENCE [LARGE SCALE GENOMIC DNA]</scope>
    <source>
        <strain evidence="4 5">2789STDY5834880</strain>
    </source>
</reference>
<dbReference type="RefSeq" id="WP_005680733.1">
    <property type="nucleotide sequence ID" value="NZ_CABMOQ010000006.1"/>
</dbReference>
<dbReference type="EMBL" id="CZAI01000002">
    <property type="protein sequence ID" value="CUO84375.1"/>
    <property type="molecule type" value="Genomic_DNA"/>
</dbReference>
<dbReference type="STRING" id="47678.ERS852494_00880"/>
<dbReference type="PROSITE" id="PS01124">
    <property type="entry name" value="HTH_ARAC_FAMILY_2"/>
    <property type="match status" value="1"/>
</dbReference>
<dbReference type="Proteomes" id="UP000095657">
    <property type="component" value="Unassembled WGS sequence"/>
</dbReference>
<keyword evidence="1" id="KW-0805">Transcription regulation</keyword>
<dbReference type="InterPro" id="IPR009057">
    <property type="entry name" value="Homeodomain-like_sf"/>
</dbReference>
<evidence type="ECO:0000313" key="4">
    <source>
        <dbReference type="EMBL" id="CUO84375.1"/>
    </source>
</evidence>
<evidence type="ECO:0000256" key="1">
    <source>
        <dbReference type="ARBA" id="ARBA00023015"/>
    </source>
</evidence>
<protein>
    <submittedName>
        <fullName evidence="4">Transcriptional regulator, AraC family</fullName>
    </submittedName>
</protein>
<accession>A0A174IH14</accession>
<dbReference type="GO" id="GO:0003700">
    <property type="term" value="F:DNA-binding transcription factor activity"/>
    <property type="evidence" value="ECO:0007669"/>
    <property type="project" value="InterPro"/>
</dbReference>
<dbReference type="SUPFAM" id="SSF46689">
    <property type="entry name" value="Homeodomain-like"/>
    <property type="match status" value="1"/>
</dbReference>
<evidence type="ECO:0000256" key="2">
    <source>
        <dbReference type="ARBA" id="ARBA00023125"/>
    </source>
</evidence>
<dbReference type="GeneID" id="75114111"/>
<dbReference type="InterPro" id="IPR037923">
    <property type="entry name" value="HTH-like"/>
</dbReference>
<dbReference type="InterPro" id="IPR018060">
    <property type="entry name" value="HTH_AraC"/>
</dbReference>
<proteinExistence type="predicted"/>
<dbReference type="SUPFAM" id="SSF51215">
    <property type="entry name" value="Regulatory protein AraC"/>
    <property type="match status" value="1"/>
</dbReference>
<dbReference type="InterPro" id="IPR020449">
    <property type="entry name" value="Tscrpt_reg_AraC-type_HTH"/>
</dbReference>
<dbReference type="Pfam" id="PF12833">
    <property type="entry name" value="HTH_18"/>
    <property type="match status" value="1"/>
</dbReference>
<dbReference type="PANTHER" id="PTHR43280">
    <property type="entry name" value="ARAC-FAMILY TRANSCRIPTIONAL REGULATOR"/>
    <property type="match status" value="1"/>
</dbReference>
<keyword evidence="2" id="KW-0238">DNA-binding</keyword>
<dbReference type="SMART" id="SM00342">
    <property type="entry name" value="HTH_ARAC"/>
    <property type="match status" value="1"/>
</dbReference>
<keyword evidence="3" id="KW-0804">Transcription</keyword>
<dbReference type="GO" id="GO:0043565">
    <property type="term" value="F:sequence-specific DNA binding"/>
    <property type="evidence" value="ECO:0007669"/>
    <property type="project" value="InterPro"/>
</dbReference>
<sequence length="279" mass="31840">MKMDFPQVDLPTEVLAWTNVTEDILNIYKQSCRLQACIVAICTEGSMKASINLLDYEIRPNDLITLLPGTIIQFRERTEKVCLCFVGFSAHCTGRVNLMKNIGNAYPKLLEQPVVPLSEDVAGYLKDYFALLSRASCNENFDMDPELVELSLQTILTSIRLIYHNYPGENSSSNRKKEICRELIQSITEHYKNERRAQFYADQLGISLQHLSTTVRQVTGKSVLDTIAYIVIMDAKAKLKGTNMTIQEIAYSLNFPSASFFGKYFRRYVGMTPLEFRNR</sequence>
<organism evidence="4 5">
    <name type="scientific">Bacteroides caccae</name>
    <dbReference type="NCBI Taxonomy" id="47678"/>
    <lineage>
        <taxon>Bacteria</taxon>
        <taxon>Pseudomonadati</taxon>
        <taxon>Bacteroidota</taxon>
        <taxon>Bacteroidia</taxon>
        <taxon>Bacteroidales</taxon>
        <taxon>Bacteroidaceae</taxon>
        <taxon>Bacteroides</taxon>
    </lineage>
</organism>
<dbReference type="Gene3D" id="1.10.10.60">
    <property type="entry name" value="Homeodomain-like"/>
    <property type="match status" value="2"/>
</dbReference>
<dbReference type="PANTHER" id="PTHR43280:SF32">
    <property type="entry name" value="TRANSCRIPTIONAL REGULATORY PROTEIN"/>
    <property type="match status" value="1"/>
</dbReference>
<name>A0A174IH14_9BACE</name>
<dbReference type="AlphaFoldDB" id="A0A174IH14"/>